<keyword evidence="5" id="KW-0560">Oxidoreductase</keyword>
<dbReference type="InterPro" id="IPR036396">
    <property type="entry name" value="Cyt_P450_sf"/>
</dbReference>
<dbReference type="InterPro" id="IPR017972">
    <property type="entry name" value="Cyt_P450_CS"/>
</dbReference>
<dbReference type="CDD" id="cd11060">
    <property type="entry name" value="CYP57A1-like"/>
    <property type="match status" value="1"/>
</dbReference>
<dbReference type="OrthoDB" id="3934656at2759"/>
<accession>A0A0D2B5R4</accession>
<dbReference type="PANTHER" id="PTHR24305:SF188">
    <property type="entry name" value="P450, PUTATIVE (EUROFUNG)-RELATED"/>
    <property type="match status" value="1"/>
</dbReference>
<keyword evidence="6" id="KW-1133">Transmembrane helix</keyword>
<dbReference type="SUPFAM" id="SSF48264">
    <property type="entry name" value="Cytochrome P450"/>
    <property type="match status" value="1"/>
</dbReference>
<dbReference type="PANTHER" id="PTHR24305">
    <property type="entry name" value="CYTOCHROME P450"/>
    <property type="match status" value="1"/>
</dbReference>
<evidence type="ECO:0000313" key="7">
    <source>
        <dbReference type="EMBL" id="KIW06554.1"/>
    </source>
</evidence>
<dbReference type="GO" id="GO:0016705">
    <property type="term" value="F:oxidoreductase activity, acting on paired donors, with incorporation or reduction of molecular oxygen"/>
    <property type="evidence" value="ECO:0007669"/>
    <property type="project" value="InterPro"/>
</dbReference>
<keyword evidence="3 4" id="KW-0408">Iron</keyword>
<dbReference type="GO" id="GO:0004497">
    <property type="term" value="F:monooxygenase activity"/>
    <property type="evidence" value="ECO:0007669"/>
    <property type="project" value="UniProtKB-KW"/>
</dbReference>
<evidence type="ECO:0008006" key="9">
    <source>
        <dbReference type="Google" id="ProtNLM"/>
    </source>
</evidence>
<dbReference type="Gene3D" id="1.10.630.10">
    <property type="entry name" value="Cytochrome P450"/>
    <property type="match status" value="1"/>
</dbReference>
<dbReference type="Pfam" id="PF00067">
    <property type="entry name" value="p450"/>
    <property type="match status" value="1"/>
</dbReference>
<dbReference type="PRINTS" id="PR00463">
    <property type="entry name" value="EP450I"/>
</dbReference>
<dbReference type="GO" id="GO:0005506">
    <property type="term" value="F:iron ion binding"/>
    <property type="evidence" value="ECO:0007669"/>
    <property type="project" value="InterPro"/>
</dbReference>
<dbReference type="InterPro" id="IPR001128">
    <property type="entry name" value="Cyt_P450"/>
</dbReference>
<feature type="transmembrane region" description="Helical" evidence="6">
    <location>
        <begin position="6"/>
        <end position="23"/>
    </location>
</feature>
<name>A0A0D2B5R4_9PEZI</name>
<comment type="cofactor">
    <cofactor evidence="1 4">
        <name>heme</name>
        <dbReference type="ChEBI" id="CHEBI:30413"/>
    </cofactor>
</comment>
<evidence type="ECO:0000256" key="2">
    <source>
        <dbReference type="ARBA" id="ARBA00022723"/>
    </source>
</evidence>
<keyword evidence="5" id="KW-0503">Monooxygenase</keyword>
<dbReference type="RefSeq" id="XP_016216423.1">
    <property type="nucleotide sequence ID" value="XM_016356117.1"/>
</dbReference>
<dbReference type="AlphaFoldDB" id="A0A0D2B5R4"/>
<organism evidence="7 8">
    <name type="scientific">Verruconis gallopava</name>
    <dbReference type="NCBI Taxonomy" id="253628"/>
    <lineage>
        <taxon>Eukaryota</taxon>
        <taxon>Fungi</taxon>
        <taxon>Dikarya</taxon>
        <taxon>Ascomycota</taxon>
        <taxon>Pezizomycotina</taxon>
        <taxon>Dothideomycetes</taxon>
        <taxon>Pleosporomycetidae</taxon>
        <taxon>Venturiales</taxon>
        <taxon>Sympoventuriaceae</taxon>
        <taxon>Verruconis</taxon>
    </lineage>
</organism>
<dbReference type="HOGENOM" id="CLU_001570_14_0_1"/>
<keyword evidence="6" id="KW-0472">Membrane</keyword>
<keyword evidence="6" id="KW-0812">Transmembrane</keyword>
<reference evidence="7 8" key="1">
    <citation type="submission" date="2015-01" db="EMBL/GenBank/DDBJ databases">
        <title>The Genome Sequence of Ochroconis gallopava CBS43764.</title>
        <authorList>
            <consortium name="The Broad Institute Genomics Platform"/>
            <person name="Cuomo C."/>
            <person name="de Hoog S."/>
            <person name="Gorbushina A."/>
            <person name="Stielow B."/>
            <person name="Teixiera M."/>
            <person name="Abouelleil A."/>
            <person name="Chapman S.B."/>
            <person name="Priest M."/>
            <person name="Young S.K."/>
            <person name="Wortman J."/>
            <person name="Nusbaum C."/>
            <person name="Birren B."/>
        </authorList>
    </citation>
    <scope>NUCLEOTIDE SEQUENCE [LARGE SCALE GENOMIC DNA]</scope>
    <source>
        <strain evidence="7 8">CBS 43764</strain>
    </source>
</reference>
<dbReference type="STRING" id="253628.A0A0D2B5R4"/>
<sequence>MHVSILIYALGGLAIVRFVLLAVRSITSPLRRVPGPFAARFTRLWYFNRVNKGAFEKENIALHRKYGSIVRIAPDHYSIDEPAAIKQIYGIGTHFRKSDWYYGWQHPDPERHTVFSDRDIQRHAKQRRKFNALFSTSSLVNYEPFVDRCADIFIQRLTEFAYSGASFDMGHWFQCYAFDVIACITYGDRFGFLDEGKDIDQAIAHLWKTIRYSSLVGVFSEWHAFLFPYTSKIPSSGSAGRKYIMDFVQKQLDRRMAERKRRDLETGRAASKQQTEAGVPEDFLEKMLNAQEADPDRITMADVFAMGQSNIIAGSDTTAISLCAILYNLIRHPRVMQKLRAELREKESTGQCSNPRVTFKESLGMPYFQAVMKEALRMHPATGLPLWRVVPEGGITIRNLFFPAGTVVGVNTWVAHYNTDIFGSDANVFRPERWLEASPEQLRRMDAYYMPFGLGSRTCMGRHVSELEMSKLIPRLVREFDFEVTKKSGNWSSENYWFVKPTDFEVRVRLAQQES</sequence>
<feature type="binding site" description="axial binding residue" evidence="4">
    <location>
        <position position="459"/>
    </location>
    <ligand>
        <name>heme</name>
        <dbReference type="ChEBI" id="CHEBI:30413"/>
    </ligand>
    <ligandPart>
        <name>Fe</name>
        <dbReference type="ChEBI" id="CHEBI:18248"/>
    </ligandPart>
</feature>
<proteinExistence type="inferred from homology"/>
<dbReference type="GO" id="GO:0020037">
    <property type="term" value="F:heme binding"/>
    <property type="evidence" value="ECO:0007669"/>
    <property type="project" value="InterPro"/>
</dbReference>
<dbReference type="InterPro" id="IPR050121">
    <property type="entry name" value="Cytochrome_P450_monoxygenase"/>
</dbReference>
<dbReference type="Proteomes" id="UP000053259">
    <property type="component" value="Unassembled WGS sequence"/>
</dbReference>
<keyword evidence="4 5" id="KW-0349">Heme</keyword>
<dbReference type="FunFam" id="1.10.630.10:FF:000050">
    <property type="entry name" value="Cytochrome P450 monooxygenase"/>
    <property type="match status" value="1"/>
</dbReference>
<gene>
    <name evidence="7" type="ORF">PV09_02984</name>
</gene>
<evidence type="ECO:0000313" key="8">
    <source>
        <dbReference type="Proteomes" id="UP000053259"/>
    </source>
</evidence>
<dbReference type="PROSITE" id="PS00086">
    <property type="entry name" value="CYTOCHROME_P450"/>
    <property type="match status" value="1"/>
</dbReference>
<evidence type="ECO:0000256" key="1">
    <source>
        <dbReference type="ARBA" id="ARBA00001971"/>
    </source>
</evidence>
<dbReference type="PRINTS" id="PR00385">
    <property type="entry name" value="P450"/>
</dbReference>
<dbReference type="GeneID" id="27310957"/>
<keyword evidence="8" id="KW-1185">Reference proteome</keyword>
<protein>
    <recommendedName>
        <fullName evidence="9">Cytochrome P450 oxidoreductase</fullName>
    </recommendedName>
</protein>
<evidence type="ECO:0000256" key="5">
    <source>
        <dbReference type="RuleBase" id="RU000461"/>
    </source>
</evidence>
<keyword evidence="2 4" id="KW-0479">Metal-binding</keyword>
<evidence type="ECO:0000256" key="4">
    <source>
        <dbReference type="PIRSR" id="PIRSR602401-1"/>
    </source>
</evidence>
<dbReference type="EMBL" id="KN847535">
    <property type="protein sequence ID" value="KIW06554.1"/>
    <property type="molecule type" value="Genomic_DNA"/>
</dbReference>
<dbReference type="VEuPathDB" id="FungiDB:PV09_02984"/>
<dbReference type="InterPro" id="IPR002401">
    <property type="entry name" value="Cyt_P450_E_grp-I"/>
</dbReference>
<comment type="similarity">
    <text evidence="5">Belongs to the cytochrome P450 family.</text>
</comment>
<dbReference type="InParanoid" id="A0A0D2B5R4"/>
<evidence type="ECO:0000256" key="6">
    <source>
        <dbReference type="SAM" id="Phobius"/>
    </source>
</evidence>
<evidence type="ECO:0000256" key="3">
    <source>
        <dbReference type="ARBA" id="ARBA00023004"/>
    </source>
</evidence>